<dbReference type="AlphaFoldDB" id="A0A8H4X8R1"/>
<reference evidence="2" key="1">
    <citation type="journal article" date="2020" name="BMC Genomics">
        <title>Correction to: Identification and distribution of gene clusters required for synthesis of sphingolipid metabolism inhibitors in diverse species of the filamentous fungus Fusarium.</title>
        <authorList>
            <person name="Kim H.S."/>
            <person name="Lohmar J.M."/>
            <person name="Busman M."/>
            <person name="Brown D.W."/>
            <person name="Naumann T.A."/>
            <person name="Divon H.H."/>
            <person name="Lysoe E."/>
            <person name="Uhlig S."/>
            <person name="Proctor R.H."/>
        </authorList>
    </citation>
    <scope>NUCLEOTIDE SEQUENCE</scope>
    <source>
        <strain evidence="2">NRRL 20472</strain>
    </source>
</reference>
<name>A0A8H4X8R1_9HYPO</name>
<feature type="compositionally biased region" description="Acidic residues" evidence="1">
    <location>
        <begin position="56"/>
        <end position="69"/>
    </location>
</feature>
<proteinExistence type="predicted"/>
<keyword evidence="3" id="KW-1185">Reference proteome</keyword>
<dbReference type="EMBL" id="JABEXW010000345">
    <property type="protein sequence ID" value="KAF4965510.1"/>
    <property type="molecule type" value="Genomic_DNA"/>
</dbReference>
<gene>
    <name evidence="2" type="ORF">FSARC_6690</name>
</gene>
<feature type="compositionally biased region" description="Basic and acidic residues" evidence="1">
    <location>
        <begin position="85"/>
        <end position="97"/>
    </location>
</feature>
<organism evidence="2 3">
    <name type="scientific">Fusarium sarcochroum</name>
    <dbReference type="NCBI Taxonomy" id="1208366"/>
    <lineage>
        <taxon>Eukaryota</taxon>
        <taxon>Fungi</taxon>
        <taxon>Dikarya</taxon>
        <taxon>Ascomycota</taxon>
        <taxon>Pezizomycotina</taxon>
        <taxon>Sordariomycetes</taxon>
        <taxon>Hypocreomycetidae</taxon>
        <taxon>Hypocreales</taxon>
        <taxon>Nectriaceae</taxon>
        <taxon>Fusarium</taxon>
        <taxon>Fusarium lateritium species complex</taxon>
    </lineage>
</organism>
<protein>
    <submittedName>
        <fullName evidence="2">Uncharacterized protein</fullName>
    </submittedName>
</protein>
<feature type="compositionally biased region" description="Acidic residues" evidence="1">
    <location>
        <begin position="20"/>
        <end position="31"/>
    </location>
</feature>
<dbReference type="Proteomes" id="UP000622797">
    <property type="component" value="Unassembled WGS sequence"/>
</dbReference>
<evidence type="ECO:0000256" key="1">
    <source>
        <dbReference type="SAM" id="MobiDB-lite"/>
    </source>
</evidence>
<feature type="region of interest" description="Disordered" evidence="1">
    <location>
        <begin position="1"/>
        <end position="97"/>
    </location>
</feature>
<accession>A0A8H4X8R1</accession>
<sequence length="284" mass="33298">MFGRIITRNQIHKKSSLQPEDYDEDISDLESEQSCSSENGCEYDSNEDCTKHDGFEPESDDSSDSDGGSDIDGYYQMKRERKKRKEELKEQKEYRDDNLSEDLEFETRYENQVKEVLAKLQASKKKPSPLKRIGGRMFKIWSVDHVKHCPPEVAPTRYIEFYSDDEYDEDKCDRPERKQKQLGGHIYLISETIGYLHRFIPPKLPSTKPYQLRVGDSTLDVQFIDDNYMILKIPRELVFINVKTPIPSEAPPVFTYYGICDGHMVEESKRRQEKKERRRSASPE</sequence>
<dbReference type="OrthoDB" id="4508730at2759"/>
<evidence type="ECO:0000313" key="2">
    <source>
        <dbReference type="EMBL" id="KAF4965510.1"/>
    </source>
</evidence>
<comment type="caution">
    <text evidence="2">The sequence shown here is derived from an EMBL/GenBank/DDBJ whole genome shotgun (WGS) entry which is preliminary data.</text>
</comment>
<reference evidence="2" key="2">
    <citation type="submission" date="2020-05" db="EMBL/GenBank/DDBJ databases">
        <authorList>
            <person name="Kim H.-S."/>
            <person name="Proctor R.H."/>
            <person name="Brown D.W."/>
        </authorList>
    </citation>
    <scope>NUCLEOTIDE SEQUENCE</scope>
    <source>
        <strain evidence="2">NRRL 20472</strain>
    </source>
</reference>
<evidence type="ECO:0000313" key="3">
    <source>
        <dbReference type="Proteomes" id="UP000622797"/>
    </source>
</evidence>